<dbReference type="Gene3D" id="2.10.109.10">
    <property type="entry name" value="Umud Fragment, subunit A"/>
    <property type="match status" value="2"/>
</dbReference>
<accession>A0A9X0F5Y2</accession>
<dbReference type="InterPro" id="IPR015927">
    <property type="entry name" value="Peptidase_S24_S26A/B/C"/>
</dbReference>
<feature type="domain" description="HTH cro/C1-type" evidence="1">
    <location>
        <begin position="19"/>
        <end position="77"/>
    </location>
</feature>
<dbReference type="SMART" id="SM00530">
    <property type="entry name" value="HTH_XRE"/>
    <property type="match status" value="1"/>
</dbReference>
<evidence type="ECO:0000259" key="1">
    <source>
        <dbReference type="PROSITE" id="PS50943"/>
    </source>
</evidence>
<evidence type="ECO:0000313" key="2">
    <source>
        <dbReference type="EMBL" id="KIU72735.1"/>
    </source>
</evidence>
<name>A0A9X0F5Y2_BACTU</name>
<dbReference type="PROSITE" id="PS50943">
    <property type="entry name" value="HTH_CROC1"/>
    <property type="match status" value="1"/>
</dbReference>
<reference evidence="2 3" key="1">
    <citation type="journal article" date="2015" name="Sci. Rep.">
        <title>The expression and crystallization of Cry65Aa require two C-termini, revealing a novel evolutionary strategy of Bacillus thuringiensis Cry proteins.</title>
        <authorList>
            <person name="Peng D.H."/>
            <person name="Pang C.Y."/>
            <person name="Wu H."/>
            <person name="Huang Q."/>
            <person name="Zheng J.S."/>
            <person name="Sun M."/>
        </authorList>
    </citation>
    <scope>NUCLEOTIDE SEQUENCE [LARGE SCALE GENOMIC DNA]</scope>
    <source>
        <strain evidence="2 3">Sbt003</strain>
    </source>
</reference>
<dbReference type="PANTHER" id="PTHR33516:SF2">
    <property type="entry name" value="LEXA REPRESSOR-RELATED"/>
    <property type="match status" value="1"/>
</dbReference>
<dbReference type="InterPro" id="IPR010982">
    <property type="entry name" value="Lambda_DNA-bd_dom_sf"/>
</dbReference>
<sequence>MSTKKKPLTQEQLEDARRLKAIYEKKKNELGLSQESVADKMGMGQSGVGALFNGINALNAYNAALLTKILKVSVEEFSPSIAREIYEMYEAVSMQPSLRSEYEYPVFSHVQAGMFSPKLRTFTKGDAERWVSTTKKASDSAFWLEVEGNSMTAPTGSKPSFPDGMLILVDPEQAVEPGDFCIARLGGDEFTFKKLIRDSGQVFLQPLNPQGVGALFNGINALNAYNAALLTKILKVSVEEFSPSIAREIYEMYEAVSMQPSLRSEYEYPVFSHVQAGMFSPKLRTFTKGDAERWVSTTKKASDSAFWLEVEGNSMTAPTGSKPSFPDGMLILVDPEQAVEPGDFCIARLGGDEFTFKKLIRDSGQVFLQPLNPQYPMIPCNESCSVVGKVIASQWPEETFG</sequence>
<comment type="caution">
    <text evidence="2">The sequence shown here is derived from an EMBL/GenBank/DDBJ whole genome shotgun (WGS) entry which is preliminary data.</text>
</comment>
<dbReference type="Gene3D" id="1.10.260.40">
    <property type="entry name" value="lambda repressor-like DNA-binding domains"/>
    <property type="match status" value="2"/>
</dbReference>
<gene>
    <name evidence="2" type="ORF">C797_21668</name>
</gene>
<dbReference type="InterPro" id="IPR039418">
    <property type="entry name" value="LexA-like"/>
</dbReference>
<dbReference type="InterPro" id="IPR050077">
    <property type="entry name" value="LexA_repressor"/>
</dbReference>
<evidence type="ECO:0000313" key="3">
    <source>
        <dbReference type="Proteomes" id="UP000032407"/>
    </source>
</evidence>
<dbReference type="Pfam" id="PF00717">
    <property type="entry name" value="Peptidase_S24"/>
    <property type="match status" value="2"/>
</dbReference>
<dbReference type="SUPFAM" id="SSF51306">
    <property type="entry name" value="LexA/Signal peptidase"/>
    <property type="match status" value="2"/>
</dbReference>
<dbReference type="CDD" id="cd00093">
    <property type="entry name" value="HTH_XRE"/>
    <property type="match status" value="1"/>
</dbReference>
<dbReference type="SUPFAM" id="SSF47413">
    <property type="entry name" value="lambda repressor-like DNA-binding domains"/>
    <property type="match status" value="1"/>
</dbReference>
<dbReference type="EMBL" id="AMYJ01000080">
    <property type="protein sequence ID" value="KIU72735.1"/>
    <property type="molecule type" value="Genomic_DNA"/>
</dbReference>
<dbReference type="Pfam" id="PF01381">
    <property type="entry name" value="HTH_3"/>
    <property type="match status" value="1"/>
</dbReference>
<dbReference type="InterPro" id="IPR001387">
    <property type="entry name" value="Cro/C1-type_HTH"/>
</dbReference>
<organism evidence="2 3">
    <name type="scientific">Bacillus thuringiensis Sbt003</name>
    <dbReference type="NCBI Taxonomy" id="1235825"/>
    <lineage>
        <taxon>Bacteria</taxon>
        <taxon>Bacillati</taxon>
        <taxon>Bacillota</taxon>
        <taxon>Bacilli</taxon>
        <taxon>Bacillales</taxon>
        <taxon>Bacillaceae</taxon>
        <taxon>Bacillus</taxon>
        <taxon>Bacillus cereus group</taxon>
    </lineage>
</organism>
<dbReference type="AlphaFoldDB" id="A0A9X0F5Y2"/>
<proteinExistence type="predicted"/>
<dbReference type="GO" id="GO:0003677">
    <property type="term" value="F:DNA binding"/>
    <property type="evidence" value="ECO:0007669"/>
    <property type="project" value="InterPro"/>
</dbReference>
<dbReference type="PANTHER" id="PTHR33516">
    <property type="entry name" value="LEXA REPRESSOR"/>
    <property type="match status" value="1"/>
</dbReference>
<dbReference type="Proteomes" id="UP000032407">
    <property type="component" value="Unassembled WGS sequence"/>
</dbReference>
<dbReference type="RefSeq" id="WP_080942028.1">
    <property type="nucleotide sequence ID" value="NZ_KN849226.1"/>
</dbReference>
<dbReference type="InterPro" id="IPR036286">
    <property type="entry name" value="LexA/Signal_pep-like_sf"/>
</dbReference>
<dbReference type="CDD" id="cd06529">
    <property type="entry name" value="S24_LexA-like"/>
    <property type="match status" value="2"/>
</dbReference>
<protein>
    <submittedName>
        <fullName evidence="2">Repressor protein CI</fullName>
    </submittedName>
</protein>